<dbReference type="EMBL" id="JYNE01000028">
    <property type="protein sequence ID" value="KNH00619.1"/>
    <property type="molecule type" value="Genomic_DNA"/>
</dbReference>
<sequence length="278" mass="29482">MKGAAGKFIAAAALVCAAPVVAQQDTATHESAISPEALDGFAGMMAGLFQTEPLTDEQTARLPAAQAVVGQMMPDGFYGEMMGGMMDKMLRPMLSMFSQPEFVLGARLAVEAEAIEALGEDEQAELTAMLDPAYKARGDAMVEVLTGRMGGMFSAMEAPMREGLSKAYAVRFDEGQLADIAAFFATPTGSEFARESMALFADPQVMQASMQALPAMMNGFGDIESAMREAMAALPAERGYGDLTGAQRQRMAELLDVDPAKLADLVNPPKPLDETAEQ</sequence>
<dbReference type="Proteomes" id="UP000037446">
    <property type="component" value="Unassembled WGS sequence"/>
</dbReference>
<dbReference type="InterPro" id="IPR018637">
    <property type="entry name" value="DUF2059"/>
</dbReference>
<accession>A0A0L1K9R7</accession>
<proteinExistence type="predicted"/>
<feature type="domain" description="DUF2059" evidence="2">
    <location>
        <begin position="160"/>
        <end position="214"/>
    </location>
</feature>
<dbReference type="Pfam" id="PF09832">
    <property type="entry name" value="DUF2059"/>
    <property type="match status" value="1"/>
</dbReference>
<evidence type="ECO:0000259" key="2">
    <source>
        <dbReference type="Pfam" id="PF09832"/>
    </source>
</evidence>
<gene>
    <name evidence="3" type="ORF">J121_1230</name>
</gene>
<feature type="chain" id="PRO_5005554621" description="DUF2059 domain-containing protein" evidence="1">
    <location>
        <begin position="23"/>
        <end position="278"/>
    </location>
</feature>
<dbReference type="AlphaFoldDB" id="A0A0L1K9R7"/>
<reference evidence="3" key="1">
    <citation type="submission" date="2015-02" db="EMBL/GenBank/DDBJ databases">
        <authorList>
            <person name="Chooi Y.-H."/>
        </authorList>
    </citation>
    <scope>NUCLEOTIDE SEQUENCE [LARGE SCALE GENOMIC DNA]</scope>
    <source>
        <strain evidence="3">LAMA 915</strain>
    </source>
</reference>
<protein>
    <recommendedName>
        <fullName evidence="2">DUF2059 domain-containing protein</fullName>
    </recommendedName>
</protein>
<name>A0A0L1K9R7_9SPHN</name>
<dbReference type="PATRIC" id="fig|1306953.7.peg.1265"/>
<comment type="caution">
    <text evidence="3">The sequence shown here is derived from an EMBL/GenBank/DDBJ whole genome shotgun (WGS) entry which is preliminary data.</text>
</comment>
<dbReference type="RefSeq" id="WP_050601394.1">
    <property type="nucleotide sequence ID" value="NZ_JYNE01000028.1"/>
</dbReference>
<dbReference type="STRING" id="1306953.J121_1230"/>
<feature type="signal peptide" evidence="1">
    <location>
        <begin position="1"/>
        <end position="22"/>
    </location>
</feature>
<evidence type="ECO:0000313" key="3">
    <source>
        <dbReference type="EMBL" id="KNH00619.1"/>
    </source>
</evidence>
<evidence type="ECO:0000256" key="1">
    <source>
        <dbReference type="SAM" id="SignalP"/>
    </source>
</evidence>
<evidence type="ECO:0000313" key="4">
    <source>
        <dbReference type="Proteomes" id="UP000037446"/>
    </source>
</evidence>
<keyword evidence="1" id="KW-0732">Signal</keyword>
<organism evidence="3 4">
    <name type="scientific">Qipengyuania citrea LAMA 915</name>
    <dbReference type="NCBI Taxonomy" id="1306953"/>
    <lineage>
        <taxon>Bacteria</taxon>
        <taxon>Pseudomonadati</taxon>
        <taxon>Pseudomonadota</taxon>
        <taxon>Alphaproteobacteria</taxon>
        <taxon>Sphingomonadales</taxon>
        <taxon>Erythrobacteraceae</taxon>
        <taxon>Qipengyuania</taxon>
    </lineage>
</organism>